<keyword evidence="1" id="KW-0472">Membrane</keyword>
<comment type="caution">
    <text evidence="2">The sequence shown here is derived from an EMBL/GenBank/DDBJ whole genome shotgun (WGS) entry which is preliminary data.</text>
</comment>
<protein>
    <submittedName>
        <fullName evidence="2">Uncharacterized protein</fullName>
    </submittedName>
</protein>
<evidence type="ECO:0000313" key="3">
    <source>
        <dbReference type="Proteomes" id="UP000784700"/>
    </source>
</evidence>
<dbReference type="RefSeq" id="WP_140936289.1">
    <property type="nucleotide sequence ID" value="NZ_QUBF01000004.1"/>
</dbReference>
<organism evidence="2 3">
    <name type="scientific">Apilactobacillus micheneri</name>
    <dbReference type="NCBI Taxonomy" id="1899430"/>
    <lineage>
        <taxon>Bacteria</taxon>
        <taxon>Bacillati</taxon>
        <taxon>Bacillota</taxon>
        <taxon>Bacilli</taxon>
        <taxon>Lactobacillales</taxon>
        <taxon>Lactobacillaceae</taxon>
        <taxon>Apilactobacillus</taxon>
    </lineage>
</organism>
<name>A0A9Q8MTL0_9LACO</name>
<keyword evidence="1" id="KW-1133">Transmembrane helix</keyword>
<feature type="transmembrane region" description="Helical" evidence="1">
    <location>
        <begin position="7"/>
        <end position="28"/>
    </location>
</feature>
<proteinExistence type="predicted"/>
<gene>
    <name evidence="2" type="ORF">DY130_04865</name>
</gene>
<dbReference type="EMBL" id="QUBG01000004">
    <property type="protein sequence ID" value="TPR43766.1"/>
    <property type="molecule type" value="Genomic_DNA"/>
</dbReference>
<reference evidence="2" key="1">
    <citation type="submission" date="2018-08" db="EMBL/GenBank/DDBJ databases">
        <title>Comparative genomics of wild bee and flower associated Lactobacillus reveals potential adaptation to the bee host.</title>
        <authorList>
            <person name="Vuong H.Q."/>
            <person name="Mcfrederick Q.S."/>
        </authorList>
    </citation>
    <scope>NUCLEOTIDE SEQUENCE</scope>
    <source>
        <strain evidence="2">HV_63</strain>
    </source>
</reference>
<keyword evidence="1" id="KW-0812">Transmembrane</keyword>
<feature type="transmembrane region" description="Helical" evidence="1">
    <location>
        <begin position="79"/>
        <end position="97"/>
    </location>
</feature>
<sequence>MKIDKQMLLWTFILLYVPIILYSIMQIFVNSALLFIPFVIYMIVLSILSKVLSKNNYKMKFIYNDVISSKNDPMNRGSIIKWIYILIAFLILFIFIFFDFLDDEPGRTIFYLLLFGYIFFMHCITFNFENKKG</sequence>
<evidence type="ECO:0000256" key="1">
    <source>
        <dbReference type="SAM" id="Phobius"/>
    </source>
</evidence>
<accession>A0A9Q8MTL0</accession>
<dbReference type="AlphaFoldDB" id="A0A9Q8MTL0"/>
<feature type="transmembrane region" description="Helical" evidence="1">
    <location>
        <begin position="109"/>
        <end position="128"/>
    </location>
</feature>
<dbReference type="Proteomes" id="UP000784700">
    <property type="component" value="Unassembled WGS sequence"/>
</dbReference>
<evidence type="ECO:0000313" key="2">
    <source>
        <dbReference type="EMBL" id="TPR43766.1"/>
    </source>
</evidence>
<feature type="transmembrane region" description="Helical" evidence="1">
    <location>
        <begin position="34"/>
        <end position="52"/>
    </location>
</feature>